<dbReference type="OrthoDB" id="3553147at2759"/>
<gene>
    <name evidence="2" type="ORF">AOQ84DRAFT_289022</name>
</gene>
<protein>
    <recommendedName>
        <fullName evidence="1">Heterokaryon incompatibility domain-containing protein</fullName>
    </recommendedName>
</protein>
<feature type="domain" description="Heterokaryon incompatibility" evidence="1">
    <location>
        <begin position="44"/>
        <end position="91"/>
    </location>
</feature>
<organism evidence="2 3">
    <name type="scientific">Glonium stellatum</name>
    <dbReference type="NCBI Taxonomy" id="574774"/>
    <lineage>
        <taxon>Eukaryota</taxon>
        <taxon>Fungi</taxon>
        <taxon>Dikarya</taxon>
        <taxon>Ascomycota</taxon>
        <taxon>Pezizomycotina</taxon>
        <taxon>Dothideomycetes</taxon>
        <taxon>Pleosporomycetidae</taxon>
        <taxon>Gloniales</taxon>
        <taxon>Gloniaceae</taxon>
        <taxon>Glonium</taxon>
    </lineage>
</organism>
<evidence type="ECO:0000313" key="3">
    <source>
        <dbReference type="Proteomes" id="UP000250140"/>
    </source>
</evidence>
<accession>A0A8E2JVD3</accession>
<evidence type="ECO:0000259" key="1">
    <source>
        <dbReference type="Pfam" id="PF06985"/>
    </source>
</evidence>
<sequence length="94" mass="10664">MPYQPLDANQEEIRLCFLHPSTEETEAVECDIYNIPLPQAAGKYTALSYVWGDPTLTEAIRINGIEWQVTKNLASALRSIRRRGVGVWSDTVWV</sequence>
<dbReference type="Proteomes" id="UP000250140">
    <property type="component" value="Unassembled WGS sequence"/>
</dbReference>
<name>A0A8E2JVD3_9PEZI</name>
<reference evidence="2 3" key="1">
    <citation type="journal article" date="2016" name="Nat. Commun.">
        <title>Ectomycorrhizal ecology is imprinted in the genome of the dominant symbiotic fungus Cenococcum geophilum.</title>
        <authorList>
            <consortium name="DOE Joint Genome Institute"/>
            <person name="Peter M."/>
            <person name="Kohler A."/>
            <person name="Ohm R.A."/>
            <person name="Kuo A."/>
            <person name="Krutzmann J."/>
            <person name="Morin E."/>
            <person name="Arend M."/>
            <person name="Barry K.W."/>
            <person name="Binder M."/>
            <person name="Choi C."/>
            <person name="Clum A."/>
            <person name="Copeland A."/>
            <person name="Grisel N."/>
            <person name="Haridas S."/>
            <person name="Kipfer T."/>
            <person name="LaButti K."/>
            <person name="Lindquist E."/>
            <person name="Lipzen A."/>
            <person name="Maire R."/>
            <person name="Meier B."/>
            <person name="Mihaltcheva S."/>
            <person name="Molinier V."/>
            <person name="Murat C."/>
            <person name="Poggeler S."/>
            <person name="Quandt C.A."/>
            <person name="Sperisen C."/>
            <person name="Tritt A."/>
            <person name="Tisserant E."/>
            <person name="Crous P.W."/>
            <person name="Henrissat B."/>
            <person name="Nehls U."/>
            <person name="Egli S."/>
            <person name="Spatafora J.W."/>
            <person name="Grigoriev I.V."/>
            <person name="Martin F.M."/>
        </authorList>
    </citation>
    <scope>NUCLEOTIDE SEQUENCE [LARGE SCALE GENOMIC DNA]</scope>
    <source>
        <strain evidence="2 3">CBS 207.34</strain>
    </source>
</reference>
<dbReference type="PANTHER" id="PTHR24148:SF73">
    <property type="entry name" value="HET DOMAIN PROTEIN (AFU_ORTHOLOGUE AFUA_8G01020)"/>
    <property type="match status" value="1"/>
</dbReference>
<dbReference type="AlphaFoldDB" id="A0A8E2JVD3"/>
<dbReference type="Pfam" id="PF06985">
    <property type="entry name" value="HET"/>
    <property type="match status" value="1"/>
</dbReference>
<dbReference type="EMBL" id="KV749221">
    <property type="protein sequence ID" value="OCL10562.1"/>
    <property type="molecule type" value="Genomic_DNA"/>
</dbReference>
<proteinExistence type="predicted"/>
<evidence type="ECO:0000313" key="2">
    <source>
        <dbReference type="EMBL" id="OCL10562.1"/>
    </source>
</evidence>
<dbReference type="InterPro" id="IPR052895">
    <property type="entry name" value="HetReg/Transcr_Mod"/>
</dbReference>
<dbReference type="InterPro" id="IPR010730">
    <property type="entry name" value="HET"/>
</dbReference>
<keyword evidence="3" id="KW-1185">Reference proteome</keyword>
<dbReference type="PANTHER" id="PTHR24148">
    <property type="entry name" value="ANKYRIN REPEAT DOMAIN-CONTAINING PROTEIN 39 HOMOLOG-RELATED"/>
    <property type="match status" value="1"/>
</dbReference>